<dbReference type="PANTHER" id="PTHR42978">
    <property type="entry name" value="QUORUM-QUENCHING LACTONASE YTNP-RELATED-RELATED"/>
    <property type="match status" value="1"/>
</dbReference>
<feature type="region of interest" description="Disordered" evidence="6">
    <location>
        <begin position="66"/>
        <end position="86"/>
    </location>
</feature>
<dbReference type="Gene3D" id="3.60.15.10">
    <property type="entry name" value="Ribonuclease Z/Hydroxyacylglutathione hydrolase-like"/>
    <property type="match status" value="1"/>
</dbReference>
<protein>
    <recommendedName>
        <fullName evidence="9">Metallo-beta-lactamase domain-containing protein</fullName>
    </recommendedName>
</protein>
<evidence type="ECO:0008006" key="9">
    <source>
        <dbReference type="Google" id="ProtNLM"/>
    </source>
</evidence>
<reference evidence="7" key="1">
    <citation type="submission" date="2022-10" db="EMBL/GenBank/DDBJ databases">
        <title>Tapping the CABI collections for fungal endophytes: first genome assemblies for Collariella, Neodidymelliopsis, Ascochyta clinopodiicola, Didymella pomorum, Didymosphaeria variabile, Neocosmospora piperis and Neocucurbitaria cava.</title>
        <authorList>
            <person name="Hill R."/>
        </authorList>
    </citation>
    <scope>NUCLEOTIDE SEQUENCE</scope>
    <source>
        <strain evidence="7">IMI 360193</strain>
    </source>
</reference>
<evidence type="ECO:0000313" key="7">
    <source>
        <dbReference type="EMBL" id="KAJ4336411.1"/>
    </source>
</evidence>
<dbReference type="InterPro" id="IPR036866">
    <property type="entry name" value="RibonucZ/Hydroxyglut_hydro"/>
</dbReference>
<evidence type="ECO:0000256" key="1">
    <source>
        <dbReference type="ARBA" id="ARBA00001947"/>
    </source>
</evidence>
<evidence type="ECO:0000256" key="2">
    <source>
        <dbReference type="ARBA" id="ARBA00007749"/>
    </source>
</evidence>
<evidence type="ECO:0000256" key="4">
    <source>
        <dbReference type="ARBA" id="ARBA00022801"/>
    </source>
</evidence>
<dbReference type="GO" id="GO:0046872">
    <property type="term" value="F:metal ion binding"/>
    <property type="evidence" value="ECO:0007669"/>
    <property type="project" value="UniProtKB-KW"/>
</dbReference>
<evidence type="ECO:0000256" key="6">
    <source>
        <dbReference type="SAM" id="MobiDB-lite"/>
    </source>
</evidence>
<keyword evidence="4" id="KW-0378">Hydrolase</keyword>
<keyword evidence="3" id="KW-0479">Metal-binding</keyword>
<dbReference type="EMBL" id="JAPEUV010000049">
    <property type="protein sequence ID" value="KAJ4336411.1"/>
    <property type="molecule type" value="Genomic_DNA"/>
</dbReference>
<accession>A0A9W9BZJ1</accession>
<dbReference type="GO" id="GO:0016787">
    <property type="term" value="F:hydrolase activity"/>
    <property type="evidence" value="ECO:0007669"/>
    <property type="project" value="UniProtKB-KW"/>
</dbReference>
<dbReference type="SUPFAM" id="SSF56281">
    <property type="entry name" value="Metallo-hydrolase/oxidoreductase"/>
    <property type="match status" value="1"/>
</dbReference>
<dbReference type="OrthoDB" id="10250730at2759"/>
<proteinExistence type="inferred from homology"/>
<dbReference type="AlphaFoldDB" id="A0A9W9BZJ1"/>
<evidence type="ECO:0000313" key="8">
    <source>
        <dbReference type="Proteomes" id="UP001140562"/>
    </source>
</evidence>
<organism evidence="7 8">
    <name type="scientific">Didymella glomerata</name>
    <dbReference type="NCBI Taxonomy" id="749621"/>
    <lineage>
        <taxon>Eukaryota</taxon>
        <taxon>Fungi</taxon>
        <taxon>Dikarya</taxon>
        <taxon>Ascomycota</taxon>
        <taxon>Pezizomycotina</taxon>
        <taxon>Dothideomycetes</taxon>
        <taxon>Pleosporomycetidae</taxon>
        <taxon>Pleosporales</taxon>
        <taxon>Pleosporineae</taxon>
        <taxon>Didymellaceae</taxon>
        <taxon>Didymella</taxon>
    </lineage>
</organism>
<dbReference type="PANTHER" id="PTHR42978:SF2">
    <property type="entry name" value="102 KBASES UNSTABLE REGION: FROM 1 TO 119443"/>
    <property type="match status" value="1"/>
</dbReference>
<keyword evidence="5" id="KW-0862">Zinc</keyword>
<sequence>MTSTTSSTLTCVVHWDHIGEPHDFPKSTFVVGHGSLALLAGTIARSRGGHSFFEADLLPPERSVELSDPLDEQSYTQEPKSEPGNPDFSIPWRLHHPFSLPFSLPRTLDIFGDGSALIVDAPGHLTGHVNLLARTAEQHYVYLGGDACHDRRLLTGEKQIGEWTDAEGHVCCIHVDRKAAEETMRRIAQLEEKGVEVVFAHDVEWENDPANGGRFFGVG</sequence>
<evidence type="ECO:0000256" key="3">
    <source>
        <dbReference type="ARBA" id="ARBA00022723"/>
    </source>
</evidence>
<evidence type="ECO:0000256" key="5">
    <source>
        <dbReference type="ARBA" id="ARBA00022833"/>
    </source>
</evidence>
<comment type="cofactor">
    <cofactor evidence="1">
        <name>Zn(2+)</name>
        <dbReference type="ChEBI" id="CHEBI:29105"/>
    </cofactor>
</comment>
<name>A0A9W9BZJ1_9PLEO</name>
<comment type="caution">
    <text evidence="7">The sequence shown here is derived from an EMBL/GenBank/DDBJ whole genome shotgun (WGS) entry which is preliminary data.</text>
</comment>
<gene>
    <name evidence="7" type="ORF">N0V87_005427</name>
</gene>
<dbReference type="Proteomes" id="UP001140562">
    <property type="component" value="Unassembled WGS sequence"/>
</dbReference>
<dbReference type="InterPro" id="IPR051013">
    <property type="entry name" value="MBL_superfamily_lactonases"/>
</dbReference>
<keyword evidence="8" id="KW-1185">Reference proteome</keyword>
<comment type="similarity">
    <text evidence="2">Belongs to the metallo-beta-lactamase superfamily.</text>
</comment>